<comment type="caution">
    <text evidence="1">The sequence shown here is derived from an EMBL/GenBank/DDBJ whole genome shotgun (WGS) entry which is preliminary data.</text>
</comment>
<dbReference type="EMBL" id="BKCJ011422709">
    <property type="protein sequence ID" value="GFD32277.1"/>
    <property type="molecule type" value="Genomic_DNA"/>
</dbReference>
<organism evidence="1">
    <name type="scientific">Tanacetum cinerariifolium</name>
    <name type="common">Dalmatian daisy</name>
    <name type="synonym">Chrysanthemum cinerariifolium</name>
    <dbReference type="NCBI Taxonomy" id="118510"/>
    <lineage>
        <taxon>Eukaryota</taxon>
        <taxon>Viridiplantae</taxon>
        <taxon>Streptophyta</taxon>
        <taxon>Embryophyta</taxon>
        <taxon>Tracheophyta</taxon>
        <taxon>Spermatophyta</taxon>
        <taxon>Magnoliopsida</taxon>
        <taxon>eudicotyledons</taxon>
        <taxon>Gunneridae</taxon>
        <taxon>Pentapetalae</taxon>
        <taxon>asterids</taxon>
        <taxon>campanulids</taxon>
        <taxon>Asterales</taxon>
        <taxon>Asteraceae</taxon>
        <taxon>Asteroideae</taxon>
        <taxon>Anthemideae</taxon>
        <taxon>Anthemidinae</taxon>
        <taxon>Tanacetum</taxon>
    </lineage>
</organism>
<accession>A0A699VAZ1</accession>
<proteinExistence type="predicted"/>
<evidence type="ECO:0000313" key="1">
    <source>
        <dbReference type="EMBL" id="GFD32277.1"/>
    </source>
</evidence>
<name>A0A699VAZ1_TANCI</name>
<protein>
    <submittedName>
        <fullName evidence="1">Uncharacterized protein</fullName>
    </submittedName>
</protein>
<reference evidence="1" key="1">
    <citation type="journal article" date="2019" name="Sci. Rep.">
        <title>Draft genome of Tanacetum cinerariifolium, the natural source of mosquito coil.</title>
        <authorList>
            <person name="Yamashiro T."/>
            <person name="Shiraishi A."/>
            <person name="Satake H."/>
            <person name="Nakayama K."/>
        </authorList>
    </citation>
    <scope>NUCLEOTIDE SEQUENCE</scope>
</reference>
<gene>
    <name evidence="1" type="ORF">Tci_904246</name>
</gene>
<sequence>VPKGLLVVERHQHQPAPEAVADGFHTLQAAGRYQLAAKQRLQKAVEVGGRRYEAARTAGDAQANLTPGSKSGLVAAIRASSSAWVLGWVM</sequence>
<dbReference type="AlphaFoldDB" id="A0A699VAZ1"/>
<feature type="non-terminal residue" evidence="1">
    <location>
        <position position="1"/>
    </location>
</feature>